<accession>A0AA86N0F9</accession>
<evidence type="ECO:0000313" key="2">
    <source>
        <dbReference type="EMBL" id="CAI4032381.1"/>
    </source>
</evidence>
<sequence>MPKQTEKPDARPRATGRGSVRDPRPGVISVTKRRGPSRVAKANLRDRIRRDSASMTDGSFLDMLKKQGYEEVPLEELQDRLSKLRDELAPLIVAGRG</sequence>
<protein>
    <submittedName>
        <fullName evidence="2">Uncharacterized protein</fullName>
    </submittedName>
</protein>
<proteinExistence type="predicted"/>
<name>A0AA86N0F9_9BACT</name>
<organism evidence="2 3">
    <name type="scientific">Nitrospira tepida</name>
    <dbReference type="NCBI Taxonomy" id="2973512"/>
    <lineage>
        <taxon>Bacteria</taxon>
        <taxon>Pseudomonadati</taxon>
        <taxon>Nitrospirota</taxon>
        <taxon>Nitrospiria</taxon>
        <taxon>Nitrospirales</taxon>
        <taxon>Nitrospiraceae</taxon>
        <taxon>Nitrospira</taxon>
    </lineage>
</organism>
<evidence type="ECO:0000256" key="1">
    <source>
        <dbReference type="SAM" id="MobiDB-lite"/>
    </source>
</evidence>
<dbReference type="RefSeq" id="WP_289269110.1">
    <property type="nucleotide sequence ID" value="NZ_OX365700.1"/>
</dbReference>
<dbReference type="Proteomes" id="UP001179121">
    <property type="component" value="Chromosome"/>
</dbReference>
<keyword evidence="3" id="KW-1185">Reference proteome</keyword>
<dbReference type="KEGG" id="nti:DNFV4_02811"/>
<dbReference type="AlphaFoldDB" id="A0AA86N0F9"/>
<feature type="region of interest" description="Disordered" evidence="1">
    <location>
        <begin position="1"/>
        <end position="40"/>
    </location>
</feature>
<evidence type="ECO:0000313" key="3">
    <source>
        <dbReference type="Proteomes" id="UP001179121"/>
    </source>
</evidence>
<dbReference type="EMBL" id="OX365700">
    <property type="protein sequence ID" value="CAI4032381.1"/>
    <property type="molecule type" value="Genomic_DNA"/>
</dbReference>
<gene>
    <name evidence="2" type="ORF">DNFV4_02811</name>
</gene>
<reference evidence="2" key="1">
    <citation type="submission" date="2022-10" db="EMBL/GenBank/DDBJ databases">
        <authorList>
            <person name="Koch H."/>
        </authorList>
    </citation>
    <scope>NUCLEOTIDE SEQUENCE</scope>
    <source>
        <strain evidence="2">DNF</strain>
    </source>
</reference>
<feature type="compositionally biased region" description="Basic and acidic residues" evidence="1">
    <location>
        <begin position="1"/>
        <end position="12"/>
    </location>
</feature>